<dbReference type="SUPFAM" id="SSF81383">
    <property type="entry name" value="F-box domain"/>
    <property type="match status" value="1"/>
</dbReference>
<dbReference type="AlphaFoldDB" id="A0A5A8E5E3"/>
<organism evidence="2 3">
    <name type="scientific">Cafeteria roenbergensis</name>
    <name type="common">Marine flagellate</name>
    <dbReference type="NCBI Taxonomy" id="33653"/>
    <lineage>
        <taxon>Eukaryota</taxon>
        <taxon>Sar</taxon>
        <taxon>Stramenopiles</taxon>
        <taxon>Bigyra</taxon>
        <taxon>Opalozoa</taxon>
        <taxon>Bicosoecida</taxon>
        <taxon>Cafeteriaceae</taxon>
        <taxon>Cafeteria</taxon>
    </lineage>
</organism>
<proteinExistence type="predicted"/>
<feature type="compositionally biased region" description="Low complexity" evidence="1">
    <location>
        <begin position="363"/>
        <end position="376"/>
    </location>
</feature>
<evidence type="ECO:0000313" key="2">
    <source>
        <dbReference type="EMBL" id="KAA0171181.1"/>
    </source>
</evidence>
<accession>A0A5A8E5E3</accession>
<name>A0A5A8E5E3_CAFRO</name>
<dbReference type="InterPro" id="IPR036047">
    <property type="entry name" value="F-box-like_dom_sf"/>
</dbReference>
<gene>
    <name evidence="2" type="ORF">FNF28_00947</name>
</gene>
<comment type="caution">
    <text evidence="2">The sequence shown here is derived from an EMBL/GenBank/DDBJ whole genome shotgun (WGS) entry which is preliminary data.</text>
</comment>
<sequence>MEGGDMVEFCTQYVQGMVAMGSLAQPRGANILERLASGDASRVSSAMTEVMGLLSGTTQTAEDRPPSVDPISRLQDSAAINILYFLEPQAIGRMAQVCTRLSKLVTRLRPRLFRVHAYRLLFDADLSDASAGSDAKAAEDAFGQLAAAHSRSRRAALGLRPCPLDPDGAGAIAEAEAEGDGGAGALEVAGGFEGLLPIGGGEQQWLPVGVDAPAGAAGAAGAAADPGAAFWHNWTEPGIHLGKAAPVGPAAAAQPGFAGGHLARGAGAETSPPGWVMAGPVVLPSMLSAFNRVFGSFANLPADAARRRPGLTKGAPRLVERVAWDALVRAFTPESGGVGLRLKEARRAAEEKRRAEQAERDAAASSRSSSSSSSGAAAAPSWASSSVAASAAGAAAAAGDSAATARASSGVPGGEIAAFAFPKTADEPPMDPFEWWRFNRFATLAGRRRSLMALDTMRRLSLPFDSEAWIRISSYVVPDVNAEQVAAAPQRTAMPGLGGTHSYLESGAGDREDGGGRAGPVVRSTKRLPLALQLDQLEVSGRLAQWLRIPIVPKLETIFVWSRAPHKSELVVQVTSRSLNERGQGSWAVSRGGLVQEMFGRRARELEALTRRGDAEAAWRHVMRTTGDEAAAKEAADEAAASSRVEYVPSRWGSRASPVSAELNMASVQAGVRVAAQISLIGADLTRAAGMLLCGNARAFFGSGGMVLTHSGRYGGDIQPGSSSGPEMVSTPSLNNEGIGQFVRGIVDLPVASLWWAVRLPFEEAADDEAIEALAFGVEDE</sequence>
<evidence type="ECO:0000256" key="1">
    <source>
        <dbReference type="SAM" id="MobiDB-lite"/>
    </source>
</evidence>
<feature type="region of interest" description="Disordered" evidence="1">
    <location>
        <begin position="351"/>
        <end position="376"/>
    </location>
</feature>
<feature type="compositionally biased region" description="Basic and acidic residues" evidence="1">
    <location>
        <begin position="351"/>
        <end position="362"/>
    </location>
</feature>
<reference evidence="2 3" key="1">
    <citation type="submission" date="2019-07" db="EMBL/GenBank/DDBJ databases">
        <title>Genomes of Cafeteria roenbergensis.</title>
        <authorList>
            <person name="Fischer M.G."/>
            <person name="Hackl T."/>
            <person name="Roman M."/>
        </authorList>
    </citation>
    <scope>NUCLEOTIDE SEQUENCE [LARGE SCALE GENOMIC DNA]</scope>
    <source>
        <strain evidence="2 3">RCC970-E3</strain>
    </source>
</reference>
<dbReference type="EMBL" id="VLTL01000008">
    <property type="protein sequence ID" value="KAA0171181.1"/>
    <property type="molecule type" value="Genomic_DNA"/>
</dbReference>
<protein>
    <submittedName>
        <fullName evidence="2">Uncharacterized protein</fullName>
    </submittedName>
</protein>
<dbReference type="Proteomes" id="UP000324907">
    <property type="component" value="Unassembled WGS sequence"/>
</dbReference>
<evidence type="ECO:0000313" key="3">
    <source>
        <dbReference type="Proteomes" id="UP000324907"/>
    </source>
</evidence>